<feature type="compositionally biased region" description="Acidic residues" evidence="1">
    <location>
        <begin position="216"/>
        <end position="230"/>
    </location>
</feature>
<protein>
    <submittedName>
        <fullName evidence="2">Uncharacterized protein</fullName>
    </submittedName>
</protein>
<evidence type="ECO:0000313" key="3">
    <source>
        <dbReference type="Proteomes" id="UP000198341"/>
    </source>
</evidence>
<keyword evidence="3" id="KW-1185">Reference proteome</keyword>
<gene>
    <name evidence="2" type="ordered locus">Bathy16g01820</name>
</gene>
<sequence>MSSSFSSSSDANETHNNTTTKKVYRHVDVVSFADLCLEADVILESSLNSNSGAASARFHQNHFPEKIKKTKKSESGHNIPKEVAVVFPRSMTKRLKSAFALFSSSSLNEMHSNEWLDLLRRSNLLSNGFSDARARRCFENIIFAGDITPDDEDEDEDENNDDERRRRRRASSINFDQFLHLLARKVAKAYDVEAKVVGKRVVATAYAIERRREEEAQKEEEEEEGESDDSDGYREYDGYENNVFSNRRRAMTTMPPPATTHHTTAAAASSLGVSSWRVRAAEYTNRYRNSNNNDINFARALIGYQNNEADEDAKIEDILLEDRVANAFETTFCQSSSKTTRTPPTTINEREFVKICAACAFIGNGFTASNCSDLAFAVGRERRQRRRGRKGEEEDEDKEGLTGVEIDARAFLVGLREIASVHDVSFADVAERVSRLLSSNSSSSSRRRGGQSTKISWG</sequence>
<accession>K8FDC0</accession>
<reference evidence="2 3" key="1">
    <citation type="submission" date="2011-10" db="EMBL/GenBank/DDBJ databases">
        <authorList>
            <person name="Genoscope - CEA"/>
        </authorList>
    </citation>
    <scope>NUCLEOTIDE SEQUENCE [LARGE SCALE GENOMIC DNA]</scope>
    <source>
        <strain evidence="2 3">RCC 1105</strain>
    </source>
</reference>
<feature type="region of interest" description="Disordered" evidence="1">
    <location>
        <begin position="148"/>
        <end position="168"/>
    </location>
</feature>
<dbReference type="GeneID" id="19011280"/>
<name>K8FDC0_9CHLO</name>
<evidence type="ECO:0000256" key="1">
    <source>
        <dbReference type="SAM" id="MobiDB-lite"/>
    </source>
</evidence>
<evidence type="ECO:0000313" key="2">
    <source>
        <dbReference type="EMBL" id="CCO20328.1"/>
    </source>
</evidence>
<dbReference type="Proteomes" id="UP000198341">
    <property type="component" value="Chromosome 16"/>
</dbReference>
<dbReference type="KEGG" id="bpg:Bathy16g01820"/>
<feature type="region of interest" description="Disordered" evidence="1">
    <location>
        <begin position="212"/>
        <end position="238"/>
    </location>
</feature>
<dbReference type="EMBL" id="FO082263">
    <property type="protein sequence ID" value="CCO20328.1"/>
    <property type="molecule type" value="Genomic_DNA"/>
</dbReference>
<dbReference type="RefSeq" id="XP_007508711.1">
    <property type="nucleotide sequence ID" value="XM_007508649.1"/>
</dbReference>
<dbReference type="AlphaFoldDB" id="K8FDC0"/>
<proteinExistence type="predicted"/>
<organism evidence="2 3">
    <name type="scientific">Bathycoccus prasinos</name>
    <dbReference type="NCBI Taxonomy" id="41875"/>
    <lineage>
        <taxon>Eukaryota</taxon>
        <taxon>Viridiplantae</taxon>
        <taxon>Chlorophyta</taxon>
        <taxon>Mamiellophyceae</taxon>
        <taxon>Mamiellales</taxon>
        <taxon>Bathycoccaceae</taxon>
        <taxon>Bathycoccus</taxon>
    </lineage>
</organism>
<feature type="compositionally biased region" description="Acidic residues" evidence="1">
    <location>
        <begin position="148"/>
        <end position="161"/>
    </location>
</feature>